<evidence type="ECO:0000313" key="2">
    <source>
        <dbReference type="Proteomes" id="UP001163324"/>
    </source>
</evidence>
<evidence type="ECO:0000313" key="1">
    <source>
        <dbReference type="EMBL" id="KAI9903941.1"/>
    </source>
</evidence>
<protein>
    <submittedName>
        <fullName evidence="1">Uncharacterized protein</fullName>
    </submittedName>
</protein>
<sequence>MSFSRVNGLSRAVRCQAAVASRATSTLRNAFLQQTSRAYATEADEIPPYLTTLKGKLKESMRAKAGPRLAVLRAIMSANLNASKTKKPIRTDADLMQMIWGMKTSLTERIKEAAEANRQDLVAKQEHEMSIIDEYIQAGPIKPVSDEEMVAEVKRVVGELVSQGVEKNKIMSEAMKIMNSSYKEKLFDRKALAKVVGEEAGKV</sequence>
<keyword evidence="2" id="KW-1185">Reference proteome</keyword>
<accession>A0ACC0VBV4</accession>
<dbReference type="Proteomes" id="UP001163324">
    <property type="component" value="Chromosome 1"/>
</dbReference>
<proteinExistence type="predicted"/>
<organism evidence="1 2">
    <name type="scientific">Trichothecium roseum</name>
    <dbReference type="NCBI Taxonomy" id="47278"/>
    <lineage>
        <taxon>Eukaryota</taxon>
        <taxon>Fungi</taxon>
        <taxon>Dikarya</taxon>
        <taxon>Ascomycota</taxon>
        <taxon>Pezizomycotina</taxon>
        <taxon>Sordariomycetes</taxon>
        <taxon>Hypocreomycetidae</taxon>
        <taxon>Hypocreales</taxon>
        <taxon>Hypocreales incertae sedis</taxon>
        <taxon>Trichothecium</taxon>
    </lineage>
</organism>
<comment type="caution">
    <text evidence="1">The sequence shown here is derived from an EMBL/GenBank/DDBJ whole genome shotgun (WGS) entry which is preliminary data.</text>
</comment>
<name>A0ACC0VBV4_9HYPO</name>
<dbReference type="EMBL" id="CM047940">
    <property type="protein sequence ID" value="KAI9903941.1"/>
    <property type="molecule type" value="Genomic_DNA"/>
</dbReference>
<reference evidence="1" key="1">
    <citation type="submission" date="2022-10" db="EMBL/GenBank/DDBJ databases">
        <title>Complete Genome of Trichothecium roseum strain YXFP-22015, a Plant Pathogen Isolated from Citrus.</title>
        <authorList>
            <person name="Wang Y."/>
            <person name="Zhu L."/>
        </authorList>
    </citation>
    <scope>NUCLEOTIDE SEQUENCE</scope>
    <source>
        <strain evidence="1">YXFP-22015</strain>
    </source>
</reference>
<gene>
    <name evidence="1" type="ORF">N3K66_000470</name>
</gene>